<comment type="caution">
    <text evidence="1">The sequence shown here is derived from an EMBL/GenBank/DDBJ whole genome shotgun (WGS) entry which is preliminary data.</text>
</comment>
<dbReference type="Gene3D" id="3.40.50.720">
    <property type="entry name" value="NAD(P)-binding Rossmann-like Domain"/>
    <property type="match status" value="1"/>
</dbReference>
<accession>A0ABV8X3I5</accession>
<keyword evidence="2" id="KW-1185">Reference proteome</keyword>
<evidence type="ECO:0000313" key="2">
    <source>
        <dbReference type="Proteomes" id="UP001595817"/>
    </source>
</evidence>
<protein>
    <recommendedName>
        <fullName evidence="3">Short chain dehydrogenase</fullName>
    </recommendedName>
</protein>
<dbReference type="EMBL" id="JBHSEC010000005">
    <property type="protein sequence ID" value="MFC4409694.1"/>
    <property type="molecule type" value="Genomic_DNA"/>
</dbReference>
<dbReference type="RefSeq" id="WP_378152729.1">
    <property type="nucleotide sequence ID" value="NZ_JBHSEC010000005.1"/>
</dbReference>
<evidence type="ECO:0000313" key="1">
    <source>
        <dbReference type="EMBL" id="MFC4409694.1"/>
    </source>
</evidence>
<organism evidence="1 2">
    <name type="scientific">Chungangia koreensis</name>
    <dbReference type="NCBI Taxonomy" id="752657"/>
    <lineage>
        <taxon>Bacteria</taxon>
        <taxon>Bacillati</taxon>
        <taxon>Bacillota</taxon>
        <taxon>Bacilli</taxon>
        <taxon>Lactobacillales</taxon>
        <taxon>Chungangia</taxon>
    </lineage>
</organism>
<sequence>MKHVLIIGGTGMLAGLSAELADHGVKVSVIGRNEERHESVKRMSQKPENIISLVIDHSYHHTLKEQLMKTMEENGPIDTVIAWVESIVTLEYIVNYVSISAESFRLFHVRGSRRYFEDQKLTVPFNCLVRKVYLGFILSGNSSRWLTNEEISNGVLHAVQHDLVSSVVGTIEPYEKRPQ</sequence>
<gene>
    <name evidence="1" type="ORF">ACFOZY_04505</name>
</gene>
<dbReference type="SUPFAM" id="SSF51735">
    <property type="entry name" value="NAD(P)-binding Rossmann-fold domains"/>
    <property type="match status" value="1"/>
</dbReference>
<proteinExistence type="predicted"/>
<reference evidence="2" key="1">
    <citation type="journal article" date="2019" name="Int. J. Syst. Evol. Microbiol.">
        <title>The Global Catalogue of Microorganisms (GCM) 10K type strain sequencing project: providing services to taxonomists for standard genome sequencing and annotation.</title>
        <authorList>
            <consortium name="The Broad Institute Genomics Platform"/>
            <consortium name="The Broad Institute Genome Sequencing Center for Infectious Disease"/>
            <person name="Wu L."/>
            <person name="Ma J."/>
        </authorList>
    </citation>
    <scope>NUCLEOTIDE SEQUENCE [LARGE SCALE GENOMIC DNA]</scope>
    <source>
        <strain evidence="2">CCUG 59778</strain>
    </source>
</reference>
<name>A0ABV8X3I5_9LACT</name>
<evidence type="ECO:0008006" key="3">
    <source>
        <dbReference type="Google" id="ProtNLM"/>
    </source>
</evidence>
<dbReference type="Proteomes" id="UP001595817">
    <property type="component" value="Unassembled WGS sequence"/>
</dbReference>
<dbReference type="InterPro" id="IPR036291">
    <property type="entry name" value="NAD(P)-bd_dom_sf"/>
</dbReference>
<dbReference type="NCBIfam" id="NF006168">
    <property type="entry name" value="PRK08309.1"/>
    <property type="match status" value="1"/>
</dbReference>